<reference evidence="1 2" key="1">
    <citation type="journal article" date="2015" name="Mol. Plant Microbe Interact.">
        <title>Genome, transcriptome, and functional analyses of Penicillium expansum provide new insights into secondary metabolism and pathogenicity.</title>
        <authorList>
            <person name="Ballester A.R."/>
            <person name="Marcet-Houben M."/>
            <person name="Levin E."/>
            <person name="Sela N."/>
            <person name="Selma-Lazaro C."/>
            <person name="Carmona L."/>
            <person name="Wisniewski M."/>
            <person name="Droby S."/>
            <person name="Gonzalez-Candelas L."/>
            <person name="Gabaldon T."/>
        </authorList>
    </citation>
    <scope>NUCLEOTIDE SEQUENCE [LARGE SCALE GENOMIC DNA]</scope>
    <source>
        <strain evidence="1 2">PHI-1</strain>
    </source>
</reference>
<dbReference type="EMBL" id="JQGA01001234">
    <property type="protein sequence ID" value="KGO68094.1"/>
    <property type="molecule type" value="Genomic_DNA"/>
</dbReference>
<dbReference type="AlphaFoldDB" id="A0A0A2KJW8"/>
<evidence type="ECO:0000313" key="1">
    <source>
        <dbReference type="EMBL" id="KGO68094.1"/>
    </source>
</evidence>
<evidence type="ECO:0000313" key="2">
    <source>
        <dbReference type="Proteomes" id="UP000030104"/>
    </source>
</evidence>
<proteinExistence type="predicted"/>
<keyword evidence="2" id="KW-1185">Reference proteome</keyword>
<accession>A0A0A2KJW8</accession>
<name>A0A0A2KJW8_PENIT</name>
<sequence length="69" mass="7430">MYNNAAYFQGLTYVPSLGASASKDITEPGMIDCNASSGYTRTHASSDTQWLSEPATSAKFIMAECREGK</sequence>
<organism evidence="1 2">
    <name type="scientific">Penicillium italicum</name>
    <name type="common">Blue mold</name>
    <dbReference type="NCBI Taxonomy" id="40296"/>
    <lineage>
        <taxon>Eukaryota</taxon>
        <taxon>Fungi</taxon>
        <taxon>Dikarya</taxon>
        <taxon>Ascomycota</taxon>
        <taxon>Pezizomycotina</taxon>
        <taxon>Eurotiomycetes</taxon>
        <taxon>Eurotiomycetidae</taxon>
        <taxon>Eurotiales</taxon>
        <taxon>Aspergillaceae</taxon>
        <taxon>Penicillium</taxon>
    </lineage>
</organism>
<dbReference type="Proteomes" id="UP000030104">
    <property type="component" value="Unassembled WGS sequence"/>
</dbReference>
<protein>
    <submittedName>
        <fullName evidence="1">Uncharacterized protein</fullName>
    </submittedName>
</protein>
<dbReference type="HOGENOM" id="CLU_2776719_0_0_1"/>
<comment type="caution">
    <text evidence="1">The sequence shown here is derived from an EMBL/GenBank/DDBJ whole genome shotgun (WGS) entry which is preliminary data.</text>
</comment>
<gene>
    <name evidence="1" type="ORF">PITC_053520</name>
</gene>